<evidence type="ECO:0000313" key="12">
    <source>
        <dbReference type="EMBL" id="CAC5403908.1"/>
    </source>
</evidence>
<keyword evidence="9" id="KW-0521">NADP</keyword>
<comment type="cofactor">
    <cofactor evidence="2">
        <name>FAD</name>
        <dbReference type="ChEBI" id="CHEBI:57692"/>
    </cofactor>
</comment>
<evidence type="ECO:0000256" key="5">
    <source>
        <dbReference type="ARBA" id="ARBA00022490"/>
    </source>
</evidence>
<evidence type="ECO:0000256" key="10">
    <source>
        <dbReference type="ARBA" id="ARBA00023002"/>
    </source>
</evidence>
<comment type="subcellular location">
    <subcellularLocation>
        <location evidence="3">Cytoplasm</location>
    </subcellularLocation>
</comment>
<dbReference type="AlphaFoldDB" id="A0A6J8D597"/>
<dbReference type="PANTHER" id="PTHR31457">
    <property type="entry name" value="METHYLMALONIC ACIDURIA AND HOMOCYSTINURIA TYPE C PROTEIN"/>
    <property type="match status" value="1"/>
</dbReference>
<organism evidence="12 13">
    <name type="scientific">Mytilus coruscus</name>
    <name type="common">Sea mussel</name>
    <dbReference type="NCBI Taxonomy" id="42192"/>
    <lineage>
        <taxon>Eukaryota</taxon>
        <taxon>Metazoa</taxon>
        <taxon>Spiralia</taxon>
        <taxon>Lophotrochozoa</taxon>
        <taxon>Mollusca</taxon>
        <taxon>Bivalvia</taxon>
        <taxon>Autobranchia</taxon>
        <taxon>Pteriomorphia</taxon>
        <taxon>Mytilida</taxon>
        <taxon>Mytiloidea</taxon>
        <taxon>Mytilidae</taxon>
        <taxon>Mytilinae</taxon>
        <taxon>Mytilus</taxon>
    </lineage>
</organism>
<keyword evidence="5" id="KW-0963">Cytoplasm</keyword>
<dbReference type="Pfam" id="PF16690">
    <property type="entry name" value="MMACHC"/>
    <property type="match status" value="1"/>
</dbReference>
<dbReference type="GO" id="GO:0005737">
    <property type="term" value="C:cytoplasm"/>
    <property type="evidence" value="ECO:0007669"/>
    <property type="project" value="UniProtKB-SubCell"/>
</dbReference>
<evidence type="ECO:0000256" key="4">
    <source>
        <dbReference type="ARBA" id="ARBA00007762"/>
    </source>
</evidence>
<accession>A0A6J8D597</accession>
<keyword evidence="12" id="KW-0808">Transferase</keyword>
<evidence type="ECO:0000256" key="3">
    <source>
        <dbReference type="ARBA" id="ARBA00004496"/>
    </source>
</evidence>
<dbReference type="PANTHER" id="PTHR31457:SF2">
    <property type="entry name" value="CYANOCOBALAMIN REDUCTASE _ ALKYLCOBALAMIN DEALKYLASE"/>
    <property type="match status" value="1"/>
</dbReference>
<keyword evidence="6" id="KW-0285">Flavoprotein</keyword>
<dbReference type="InterPro" id="IPR032037">
    <property type="entry name" value="MMACHC"/>
</dbReference>
<protein>
    <recommendedName>
        <fullName evidence="11">Cyanocobalamin reductase (cyanide-eliminating)</fullName>
    </recommendedName>
</protein>
<dbReference type="GO" id="GO:0009235">
    <property type="term" value="P:cobalamin metabolic process"/>
    <property type="evidence" value="ECO:0007669"/>
    <property type="project" value="TreeGrafter"/>
</dbReference>
<evidence type="ECO:0000313" key="13">
    <source>
        <dbReference type="Proteomes" id="UP000507470"/>
    </source>
</evidence>
<sequence length="253" mass="29686">MDISELSKLTESISIELDCTGFEVKPFKIGWYNDKVDKRFILPETYDTIGYLIISTPSMFENAFLPFICRQECTGVKDPLDQCVAHYFQQIKQKFPDYDIDSIHDFELHPNHRPKVLVQTVAHVSGSAYFYQRSDVSEDPWDTKKKMCGVCIHPQYGGWFALRGVLIFKNIECPSLIQENPIDVIPTREKRIELLEKFNYCWQDWTYRDLTEAVEKYSDDQKQYFATLPKDRKELILSLKNKIKLQSEEIRGS</sequence>
<dbReference type="Proteomes" id="UP000507470">
    <property type="component" value="Unassembled WGS sequence"/>
</dbReference>
<dbReference type="EMBL" id="CACVKT020006887">
    <property type="protein sequence ID" value="CAC5403908.1"/>
    <property type="molecule type" value="Genomic_DNA"/>
</dbReference>
<proteinExistence type="inferred from homology"/>
<evidence type="ECO:0000256" key="6">
    <source>
        <dbReference type="ARBA" id="ARBA00022630"/>
    </source>
</evidence>
<keyword evidence="7" id="KW-0288">FMN</keyword>
<evidence type="ECO:0000256" key="7">
    <source>
        <dbReference type="ARBA" id="ARBA00022643"/>
    </source>
</evidence>
<keyword evidence="10 12" id="KW-0560">Oxidoreductase</keyword>
<evidence type="ECO:0000256" key="9">
    <source>
        <dbReference type="ARBA" id="ARBA00022857"/>
    </source>
</evidence>
<reference evidence="12 13" key="1">
    <citation type="submission" date="2020-06" db="EMBL/GenBank/DDBJ databases">
        <authorList>
            <person name="Li R."/>
            <person name="Bekaert M."/>
        </authorList>
    </citation>
    <scope>NUCLEOTIDE SEQUENCE [LARGE SCALE GENOMIC DNA]</scope>
    <source>
        <strain evidence="13">wild</strain>
    </source>
</reference>
<dbReference type="GO" id="GO:0033787">
    <property type="term" value="F:cyanocobalamin reductase (cyanide-eliminating) (NADP+) activity"/>
    <property type="evidence" value="ECO:0007669"/>
    <property type="project" value="TreeGrafter"/>
</dbReference>
<comment type="similarity">
    <text evidence="4">Belongs to the MMACHC family.</text>
</comment>
<gene>
    <name evidence="12" type="ORF">MCOR_37759</name>
</gene>
<dbReference type="CDD" id="cd12959">
    <property type="entry name" value="MMACHC-like"/>
    <property type="match status" value="1"/>
</dbReference>
<comment type="cofactor">
    <cofactor evidence="1">
        <name>FMN</name>
        <dbReference type="ChEBI" id="CHEBI:58210"/>
    </cofactor>
</comment>
<evidence type="ECO:0000256" key="11">
    <source>
        <dbReference type="ARBA" id="ARBA00031313"/>
    </source>
</evidence>
<name>A0A6J8D597_MYTCO</name>
<dbReference type="GO" id="GO:0016740">
    <property type="term" value="F:transferase activity"/>
    <property type="evidence" value="ECO:0007669"/>
    <property type="project" value="UniProtKB-KW"/>
</dbReference>
<evidence type="ECO:0000256" key="8">
    <source>
        <dbReference type="ARBA" id="ARBA00022827"/>
    </source>
</evidence>
<evidence type="ECO:0000256" key="2">
    <source>
        <dbReference type="ARBA" id="ARBA00001974"/>
    </source>
</evidence>
<dbReference type="GO" id="GO:0032451">
    <property type="term" value="F:demethylase activity"/>
    <property type="evidence" value="ECO:0007669"/>
    <property type="project" value="TreeGrafter"/>
</dbReference>
<dbReference type="OrthoDB" id="409189at2759"/>
<evidence type="ECO:0000256" key="1">
    <source>
        <dbReference type="ARBA" id="ARBA00001917"/>
    </source>
</evidence>
<dbReference type="GO" id="GO:0071949">
    <property type="term" value="F:FAD binding"/>
    <property type="evidence" value="ECO:0007669"/>
    <property type="project" value="TreeGrafter"/>
</dbReference>
<keyword evidence="8" id="KW-0274">FAD</keyword>
<keyword evidence="13" id="KW-1185">Reference proteome</keyword>